<dbReference type="EMBL" id="MFEI01000008">
    <property type="protein sequence ID" value="OGE81321.1"/>
    <property type="molecule type" value="Genomic_DNA"/>
</dbReference>
<feature type="transmembrane region" description="Helical" evidence="1">
    <location>
        <begin position="177"/>
        <end position="194"/>
    </location>
</feature>
<comment type="caution">
    <text evidence="2">The sequence shown here is derived from an EMBL/GenBank/DDBJ whole genome shotgun (WGS) entry which is preliminary data.</text>
</comment>
<evidence type="ECO:0000256" key="1">
    <source>
        <dbReference type="SAM" id="Phobius"/>
    </source>
</evidence>
<sequence length="227" mass="25191">MFKLILVSILLTLVYSWEEIKRTIFVLFRGATKNDTRGYYAYRIDQMVGTLIMLAAVPIGLTWLLASEGSLLPRLGWLALILLVISLLATGTGIFVRRMRMARGTEGAEKMIPIAFAVLGLFSPLFQSVNNFSGLPRSVIGKFAFTLALPPLAGFVIKSVNDSVVTEAALLPHLDALTILLVVALIIQITAEFLRQFFRAYRLEKFFSYFRVILGICLITVMLVGLA</sequence>
<name>A0A1F5NUH7_9BACT</name>
<accession>A0A1F5NUH7</accession>
<dbReference type="AlphaFoldDB" id="A0A1F5NUH7"/>
<keyword evidence="1" id="KW-0812">Transmembrane</keyword>
<evidence type="ECO:0000313" key="2">
    <source>
        <dbReference type="EMBL" id="OGE81321.1"/>
    </source>
</evidence>
<organism evidence="2 3">
    <name type="scientific">Candidatus Doudnabacteria bacterium RIFCSPHIGHO2_01_FULL_43_23</name>
    <dbReference type="NCBI Taxonomy" id="1817822"/>
    <lineage>
        <taxon>Bacteria</taxon>
        <taxon>Candidatus Doudnaibacteriota</taxon>
    </lineage>
</organism>
<reference evidence="2 3" key="1">
    <citation type="journal article" date="2016" name="Nat. Commun.">
        <title>Thousands of microbial genomes shed light on interconnected biogeochemical processes in an aquifer system.</title>
        <authorList>
            <person name="Anantharaman K."/>
            <person name="Brown C.T."/>
            <person name="Hug L.A."/>
            <person name="Sharon I."/>
            <person name="Castelle C.J."/>
            <person name="Probst A.J."/>
            <person name="Thomas B.C."/>
            <person name="Singh A."/>
            <person name="Wilkins M.J."/>
            <person name="Karaoz U."/>
            <person name="Brodie E.L."/>
            <person name="Williams K.H."/>
            <person name="Hubbard S.S."/>
            <person name="Banfield J.F."/>
        </authorList>
    </citation>
    <scope>NUCLEOTIDE SEQUENCE [LARGE SCALE GENOMIC DNA]</scope>
</reference>
<proteinExistence type="predicted"/>
<evidence type="ECO:0000313" key="3">
    <source>
        <dbReference type="Proteomes" id="UP000177912"/>
    </source>
</evidence>
<keyword evidence="1" id="KW-0472">Membrane</keyword>
<gene>
    <name evidence="2" type="ORF">A2826_02065</name>
</gene>
<protein>
    <recommendedName>
        <fullName evidence="4">Undecaprenyl-diphosphate phosphatase</fullName>
    </recommendedName>
</protein>
<dbReference type="Proteomes" id="UP000177912">
    <property type="component" value="Unassembled WGS sequence"/>
</dbReference>
<feature type="transmembrane region" description="Helical" evidence="1">
    <location>
        <begin position="206"/>
        <end position="226"/>
    </location>
</feature>
<feature type="transmembrane region" description="Helical" evidence="1">
    <location>
        <begin position="77"/>
        <end position="96"/>
    </location>
</feature>
<keyword evidence="1" id="KW-1133">Transmembrane helix</keyword>
<feature type="transmembrane region" description="Helical" evidence="1">
    <location>
        <begin position="139"/>
        <end position="157"/>
    </location>
</feature>
<feature type="transmembrane region" description="Helical" evidence="1">
    <location>
        <begin position="40"/>
        <end position="65"/>
    </location>
</feature>
<evidence type="ECO:0008006" key="4">
    <source>
        <dbReference type="Google" id="ProtNLM"/>
    </source>
</evidence>